<accession>A0ABW2IKZ0</accession>
<proteinExistence type="predicted"/>
<gene>
    <name evidence="2" type="ORF">ACFQS8_09355</name>
</gene>
<keyword evidence="1" id="KW-0812">Transmembrane</keyword>
<dbReference type="Proteomes" id="UP001596492">
    <property type="component" value="Unassembled WGS sequence"/>
</dbReference>
<protein>
    <submittedName>
        <fullName evidence="2">Uncharacterized protein</fullName>
    </submittedName>
</protein>
<dbReference type="RefSeq" id="WP_382167060.1">
    <property type="nucleotide sequence ID" value="NZ_JBHTBR010000005.1"/>
</dbReference>
<organism evidence="2 3">
    <name type="scientific">Hirschia litorea</name>
    <dbReference type="NCBI Taxonomy" id="1199156"/>
    <lineage>
        <taxon>Bacteria</taxon>
        <taxon>Pseudomonadati</taxon>
        <taxon>Pseudomonadota</taxon>
        <taxon>Alphaproteobacteria</taxon>
        <taxon>Hyphomonadales</taxon>
        <taxon>Hyphomonadaceae</taxon>
        <taxon>Hirschia</taxon>
    </lineage>
</organism>
<evidence type="ECO:0000256" key="1">
    <source>
        <dbReference type="SAM" id="Phobius"/>
    </source>
</evidence>
<evidence type="ECO:0000313" key="3">
    <source>
        <dbReference type="Proteomes" id="UP001596492"/>
    </source>
</evidence>
<evidence type="ECO:0000313" key="2">
    <source>
        <dbReference type="EMBL" id="MFC7291820.1"/>
    </source>
</evidence>
<keyword evidence="1" id="KW-0472">Membrane</keyword>
<keyword evidence="3" id="KW-1185">Reference proteome</keyword>
<dbReference type="EMBL" id="JBHTBR010000005">
    <property type="protein sequence ID" value="MFC7291820.1"/>
    <property type="molecule type" value="Genomic_DNA"/>
</dbReference>
<feature type="transmembrane region" description="Helical" evidence="1">
    <location>
        <begin position="37"/>
        <end position="59"/>
    </location>
</feature>
<reference evidence="3" key="1">
    <citation type="journal article" date="2019" name="Int. J. Syst. Evol. Microbiol.">
        <title>The Global Catalogue of Microorganisms (GCM) 10K type strain sequencing project: providing services to taxonomists for standard genome sequencing and annotation.</title>
        <authorList>
            <consortium name="The Broad Institute Genomics Platform"/>
            <consortium name="The Broad Institute Genome Sequencing Center for Infectious Disease"/>
            <person name="Wu L."/>
            <person name="Ma J."/>
        </authorList>
    </citation>
    <scope>NUCLEOTIDE SEQUENCE [LARGE SCALE GENOMIC DNA]</scope>
    <source>
        <strain evidence="3">CCUG 51308</strain>
    </source>
</reference>
<sequence length="102" mass="10691">MTQFLCQKCQHNLGGAALKGKCPNCGATFKAKLSSKLIIFSAIFFGFMFGPIVVTPMAMANGISPQSMTGIIVGVLGSATAVMVMGTLSLRALKHDWEGGHV</sequence>
<feature type="transmembrane region" description="Helical" evidence="1">
    <location>
        <begin position="71"/>
        <end position="93"/>
    </location>
</feature>
<comment type="caution">
    <text evidence="2">The sequence shown here is derived from an EMBL/GenBank/DDBJ whole genome shotgun (WGS) entry which is preliminary data.</text>
</comment>
<keyword evidence="1" id="KW-1133">Transmembrane helix</keyword>
<name>A0ABW2IKZ0_9PROT</name>